<gene>
    <name evidence="1" type="ORF">SAMN05421593_3114</name>
</gene>
<dbReference type="OrthoDB" id="277821at2"/>
<name>A0A1H6HNV7_CHRCI</name>
<evidence type="ECO:0000313" key="1">
    <source>
        <dbReference type="EMBL" id="SEH35673.1"/>
    </source>
</evidence>
<dbReference type="RefSeq" id="WP_089693355.1">
    <property type="nucleotide sequence ID" value="NZ_FNWQ01000003.1"/>
</dbReference>
<dbReference type="AlphaFoldDB" id="A0A1H6HNV7"/>
<proteinExistence type="predicted"/>
<sequence>MKNLLTILPAALLLTACEKGKTAAAAGSDKTDSTAASSEWKPVDSATAMKAWMEYSTPGEMQKMLAKSDGTWTGETTMWMENGAKPMMSKSEATNKMMFGGRYQITNHKGDFMGMPFEGMSIVGYDNSKKKFVSTWIDNMGTGIMNGEGDWNASTKSVEFKGKMTDPSRPGKDCDFREVFTFVDDNTQKLEMYGPDSKTGKEYKTMEIKYTRKK</sequence>
<dbReference type="Proteomes" id="UP000198561">
    <property type="component" value="Unassembled WGS sequence"/>
</dbReference>
<dbReference type="EMBL" id="FNWQ01000003">
    <property type="protein sequence ID" value="SEH35673.1"/>
    <property type="molecule type" value="Genomic_DNA"/>
</dbReference>
<organism evidence="1 2">
    <name type="scientific">Chryseobacterium culicis</name>
    <dbReference type="NCBI Taxonomy" id="680127"/>
    <lineage>
        <taxon>Bacteria</taxon>
        <taxon>Pseudomonadati</taxon>
        <taxon>Bacteroidota</taxon>
        <taxon>Flavobacteriia</taxon>
        <taxon>Flavobacteriales</taxon>
        <taxon>Weeksellaceae</taxon>
        <taxon>Chryseobacterium group</taxon>
        <taxon>Chryseobacterium</taxon>
    </lineage>
</organism>
<dbReference type="InterPro" id="IPR011473">
    <property type="entry name" value="DUF1579"/>
</dbReference>
<protein>
    <recommendedName>
        <fullName evidence="3">DUF1579 domain-containing protein</fullName>
    </recommendedName>
</protein>
<evidence type="ECO:0000313" key="2">
    <source>
        <dbReference type="Proteomes" id="UP000198561"/>
    </source>
</evidence>
<dbReference type="Pfam" id="PF07617">
    <property type="entry name" value="DUF1579"/>
    <property type="match status" value="1"/>
</dbReference>
<accession>A0A1H6HNV7</accession>
<dbReference type="PROSITE" id="PS51257">
    <property type="entry name" value="PROKAR_LIPOPROTEIN"/>
    <property type="match status" value="1"/>
</dbReference>
<dbReference type="STRING" id="680127.SAMN05421593_3114"/>
<evidence type="ECO:0008006" key="3">
    <source>
        <dbReference type="Google" id="ProtNLM"/>
    </source>
</evidence>
<reference evidence="1 2" key="1">
    <citation type="submission" date="2016-10" db="EMBL/GenBank/DDBJ databases">
        <authorList>
            <person name="de Groot N.N."/>
        </authorList>
    </citation>
    <scope>NUCLEOTIDE SEQUENCE [LARGE SCALE GENOMIC DNA]</scope>
    <source>
        <strain evidence="1 2">DSM 23031</strain>
    </source>
</reference>